<feature type="non-terminal residue" evidence="1">
    <location>
        <position position="55"/>
    </location>
</feature>
<sequence length="55" mass="6592">METLRQLGVLRNFESLFQTRGWKNYSGTTDGLRYFHRIAKVYQQQGDIKDINKRL</sequence>
<evidence type="ECO:0000313" key="2">
    <source>
        <dbReference type="Proteomes" id="UP000217790"/>
    </source>
</evidence>
<proteinExistence type="predicted"/>
<dbReference type="Proteomes" id="UP000217790">
    <property type="component" value="Unassembled WGS sequence"/>
</dbReference>
<reference evidence="2" key="1">
    <citation type="journal article" date="2017" name="Nat. Ecol. Evol.">
        <title>Genome expansion and lineage-specific genetic innovations in the forest pathogenic fungi Armillaria.</title>
        <authorList>
            <person name="Sipos G."/>
            <person name="Prasanna A.N."/>
            <person name="Walter M.C."/>
            <person name="O'Connor E."/>
            <person name="Balint B."/>
            <person name="Krizsan K."/>
            <person name="Kiss B."/>
            <person name="Hess J."/>
            <person name="Varga T."/>
            <person name="Slot J."/>
            <person name="Riley R."/>
            <person name="Boka B."/>
            <person name="Rigling D."/>
            <person name="Barry K."/>
            <person name="Lee J."/>
            <person name="Mihaltcheva S."/>
            <person name="LaButti K."/>
            <person name="Lipzen A."/>
            <person name="Waldron R."/>
            <person name="Moloney N.M."/>
            <person name="Sperisen C."/>
            <person name="Kredics L."/>
            <person name="Vagvoelgyi C."/>
            <person name="Patrignani A."/>
            <person name="Fitzpatrick D."/>
            <person name="Nagy I."/>
            <person name="Doyle S."/>
            <person name="Anderson J.B."/>
            <person name="Grigoriev I.V."/>
            <person name="Gueldener U."/>
            <person name="Muensterkoetter M."/>
            <person name="Nagy L.G."/>
        </authorList>
    </citation>
    <scope>NUCLEOTIDE SEQUENCE [LARGE SCALE GENOMIC DNA]</scope>
    <source>
        <strain evidence="2">Ar21-2</strain>
    </source>
</reference>
<dbReference type="EMBL" id="KZ293646">
    <property type="protein sequence ID" value="PBL01352.1"/>
    <property type="molecule type" value="Genomic_DNA"/>
</dbReference>
<gene>
    <name evidence="1" type="ORF">ARMGADRAFT_1007351</name>
</gene>
<accession>A0A2H3E1P0</accession>
<dbReference type="AlphaFoldDB" id="A0A2H3E1P0"/>
<name>A0A2H3E1P0_ARMGA</name>
<dbReference type="InParanoid" id="A0A2H3E1P0"/>
<protein>
    <submittedName>
        <fullName evidence="1">Uncharacterized protein</fullName>
    </submittedName>
</protein>
<evidence type="ECO:0000313" key="1">
    <source>
        <dbReference type="EMBL" id="PBL01352.1"/>
    </source>
</evidence>
<organism evidence="1 2">
    <name type="scientific">Armillaria gallica</name>
    <name type="common">Bulbous honey fungus</name>
    <name type="synonym">Armillaria bulbosa</name>
    <dbReference type="NCBI Taxonomy" id="47427"/>
    <lineage>
        <taxon>Eukaryota</taxon>
        <taxon>Fungi</taxon>
        <taxon>Dikarya</taxon>
        <taxon>Basidiomycota</taxon>
        <taxon>Agaricomycotina</taxon>
        <taxon>Agaricomycetes</taxon>
        <taxon>Agaricomycetidae</taxon>
        <taxon>Agaricales</taxon>
        <taxon>Marasmiineae</taxon>
        <taxon>Physalacriaceae</taxon>
        <taxon>Armillaria</taxon>
    </lineage>
</organism>
<keyword evidence="2" id="KW-1185">Reference proteome</keyword>